<comment type="caution">
    <text evidence="1">The sequence shown here is derived from an EMBL/GenBank/DDBJ whole genome shotgun (WGS) entry which is preliminary data.</text>
</comment>
<dbReference type="Proteomes" id="UP000014559">
    <property type="component" value="Unassembled WGS sequence"/>
</dbReference>
<dbReference type="EMBL" id="ATGK01000009">
    <property type="protein sequence ID" value="EPG38528.1"/>
    <property type="molecule type" value="Genomic_DNA"/>
</dbReference>
<keyword evidence="2" id="KW-0547">Nucleotide-binding</keyword>
<name>S3TC75_9GAMM</name>
<dbReference type="GeneID" id="45418610"/>
<gene>
    <name evidence="1" type="ORF">F907_01113</name>
    <name evidence="2" type="ORF">FPV60_19510</name>
</gene>
<dbReference type="EMBL" id="VMTP01000104">
    <property type="protein sequence ID" value="TVT77110.1"/>
    <property type="molecule type" value="Genomic_DNA"/>
</dbReference>
<dbReference type="HOGENOM" id="CLU_174901_0_0_6"/>
<keyword evidence="2" id="KW-0067">ATP-binding</keyword>
<dbReference type="GO" id="GO:0005524">
    <property type="term" value="F:ATP binding"/>
    <property type="evidence" value="ECO:0007669"/>
    <property type="project" value="UniProtKB-KW"/>
</dbReference>
<dbReference type="RefSeq" id="WP_016651923.1">
    <property type="nucleotide sequence ID" value="NZ_BKKF01000139.1"/>
</dbReference>
<evidence type="ECO:0000313" key="1">
    <source>
        <dbReference type="EMBL" id="EPG38528.1"/>
    </source>
</evidence>
<evidence type="ECO:0000313" key="4">
    <source>
        <dbReference type="Proteomes" id="UP000316981"/>
    </source>
</evidence>
<reference evidence="1 3" key="1">
    <citation type="submission" date="2013-06" db="EMBL/GenBank/DDBJ databases">
        <title>The Genome Sequence of Acinetobacter sp. NIPH 2036.</title>
        <authorList>
            <consortium name="The Broad Institute Genome Sequencing Platform"/>
            <consortium name="The Broad Institute Genome Sequencing Center for Infectious Disease"/>
            <person name="Cerqueira G."/>
            <person name="Feldgarden M."/>
            <person name="Courvalin P."/>
            <person name="Perichon B."/>
            <person name="Grillot-Courvalin C."/>
            <person name="Clermont D."/>
            <person name="Rocha E."/>
            <person name="Yoon E.-J."/>
            <person name="Nemec A."/>
            <person name="Young S.K."/>
            <person name="Zeng Q."/>
            <person name="Gargeya S."/>
            <person name="Fitzgerald M."/>
            <person name="Abouelleil A."/>
            <person name="Alvarado L."/>
            <person name="Berlin A.M."/>
            <person name="Chapman S.B."/>
            <person name="Dewar J."/>
            <person name="Goldberg J."/>
            <person name="Griggs A."/>
            <person name="Gujja S."/>
            <person name="Hansen M."/>
            <person name="Howarth C."/>
            <person name="Imamovic A."/>
            <person name="Larimer J."/>
            <person name="McCowan C."/>
            <person name="Murphy C."/>
            <person name="Pearson M."/>
            <person name="Priest M."/>
            <person name="Roberts A."/>
            <person name="Saif S."/>
            <person name="Shea T."/>
            <person name="Sykes S."/>
            <person name="Wortman J."/>
            <person name="Nusbaum C."/>
            <person name="Birren B."/>
        </authorList>
    </citation>
    <scope>NUCLEOTIDE SEQUENCE [LARGE SCALE GENOMIC DNA]</scope>
    <source>
        <strain evidence="1 3">NIPH 2036</strain>
    </source>
</reference>
<proteinExistence type="predicted"/>
<sequence>MKQILMYIILLAVGIQSIHAEAIYTTGTLTRITSITEGLLIKLEAGNLPDVCKNKTAYGWMLIPQSRKTIIAVTLSQWYQKKRSVTVYVDGDYSHNPNYCTVQQVEPQ</sequence>
<accession>S3TC75</accession>
<dbReference type="AlphaFoldDB" id="S3TC75"/>
<reference evidence="2 4" key="2">
    <citation type="submission" date="2019-07" db="EMBL/GenBank/DDBJ databases">
        <title>Draft Genome Sequence of the first blaOXA-58-Harboring Acinetobacter colistiniresistens clinical isolate from Brazil.</title>
        <authorList>
            <person name="Favaro L.S."/>
            <person name="Paula-Petroli S.B."/>
            <person name="Moura C.F."/>
            <person name="Tognim M.C.B."/>
            <person name="Venancio E.J."/>
            <person name="Yamada-Ogatta S.F."/>
            <person name="Carrara-Marroni F.E."/>
        </authorList>
    </citation>
    <scope>NUCLEOTIDE SEQUENCE [LARGE SCALE GENOMIC DNA]</scope>
    <source>
        <strain evidence="2 4">DL</strain>
    </source>
</reference>
<dbReference type="Proteomes" id="UP000316981">
    <property type="component" value="Unassembled WGS sequence"/>
</dbReference>
<evidence type="ECO:0000313" key="2">
    <source>
        <dbReference type="EMBL" id="TVT77110.1"/>
    </source>
</evidence>
<organism evidence="1 3">
    <name type="scientific">Acinetobacter colistiniresistens</name>
    <dbReference type="NCBI Taxonomy" id="280145"/>
    <lineage>
        <taxon>Bacteria</taxon>
        <taxon>Pseudomonadati</taxon>
        <taxon>Pseudomonadota</taxon>
        <taxon>Gammaproteobacteria</taxon>
        <taxon>Moraxellales</taxon>
        <taxon>Moraxellaceae</taxon>
        <taxon>Acinetobacter</taxon>
    </lineage>
</organism>
<evidence type="ECO:0000313" key="3">
    <source>
        <dbReference type="Proteomes" id="UP000014559"/>
    </source>
</evidence>
<protein>
    <submittedName>
        <fullName evidence="2">ABC transporter ATP-binding protein</fullName>
    </submittedName>
</protein>